<dbReference type="GO" id="GO:0004197">
    <property type="term" value="F:cysteine-type endopeptidase activity"/>
    <property type="evidence" value="ECO:0007669"/>
    <property type="project" value="InterPro"/>
</dbReference>
<evidence type="ECO:0000259" key="2">
    <source>
        <dbReference type="PROSITE" id="PS50207"/>
    </source>
</evidence>
<accession>A0A9Q0N6F9</accession>
<feature type="domain" description="Caspase family p10" evidence="2">
    <location>
        <begin position="77"/>
        <end position="130"/>
    </location>
</feature>
<dbReference type="PANTHER" id="PTHR22576">
    <property type="entry name" value="MUCOSA ASSOCIATED LYMPHOID TISSUE LYMPHOMA TRANSLOCATION PROTEIN 1/PARACASPASE"/>
    <property type="match status" value="1"/>
</dbReference>
<sequence length="154" mass="17457">MVYMSHGKKHGVVSAADTKFILKDVIINPIMRNQTLRGIPKIFITVACRGDRYYARDGEENDGCFTSKLTDIDIDYSECIISYSTYKGFYSIRTGKGTYFIQHLCDNIDEDNGNSDIHSLFAKVNGELAEMKKQVPVFKSTMSKISLRDLATKY</sequence>
<protein>
    <submittedName>
        <fullName evidence="4">Caspase-7</fullName>
    </submittedName>
</protein>
<comment type="caution">
    <text evidence="4">The sequence shown here is derived from an EMBL/GenBank/DDBJ whole genome shotgun (WGS) entry which is preliminary data.</text>
</comment>
<proteinExistence type="inferred from homology"/>
<dbReference type="PROSITE" id="PS50207">
    <property type="entry name" value="CASPASE_P10"/>
    <property type="match status" value="1"/>
</dbReference>
<dbReference type="GO" id="GO:0006508">
    <property type="term" value="P:proteolysis"/>
    <property type="evidence" value="ECO:0007669"/>
    <property type="project" value="InterPro"/>
</dbReference>
<dbReference type="PANTHER" id="PTHR22576:SF41">
    <property type="entry name" value="CASPASE 14, APOPTOSIS-RELATED CYSTEINE PEPTIDASE"/>
    <property type="match status" value="1"/>
</dbReference>
<keyword evidence="5" id="KW-1185">Reference proteome</keyword>
<dbReference type="AlphaFoldDB" id="A0A9Q0N6F9"/>
<evidence type="ECO:0000259" key="3">
    <source>
        <dbReference type="PROSITE" id="PS50208"/>
    </source>
</evidence>
<dbReference type="PROSITE" id="PS50208">
    <property type="entry name" value="CASPASE_P20"/>
    <property type="match status" value="1"/>
</dbReference>
<dbReference type="Gene3D" id="3.40.50.1460">
    <property type="match status" value="1"/>
</dbReference>
<evidence type="ECO:0000313" key="5">
    <source>
        <dbReference type="Proteomes" id="UP001151699"/>
    </source>
</evidence>
<reference evidence="4" key="1">
    <citation type="submission" date="2022-07" db="EMBL/GenBank/DDBJ databases">
        <authorList>
            <person name="Trinca V."/>
            <person name="Uliana J.V.C."/>
            <person name="Torres T.T."/>
            <person name="Ward R.J."/>
            <person name="Monesi N."/>
        </authorList>
    </citation>
    <scope>NUCLEOTIDE SEQUENCE</scope>
    <source>
        <strain evidence="4">HSMRA1968</strain>
        <tissue evidence="4">Whole embryos</tissue>
    </source>
</reference>
<comment type="similarity">
    <text evidence="1">Belongs to the peptidase C14A family.</text>
</comment>
<dbReference type="OrthoDB" id="6114029at2759"/>
<organism evidence="4 5">
    <name type="scientific">Pseudolycoriella hygida</name>
    <dbReference type="NCBI Taxonomy" id="35572"/>
    <lineage>
        <taxon>Eukaryota</taxon>
        <taxon>Metazoa</taxon>
        <taxon>Ecdysozoa</taxon>
        <taxon>Arthropoda</taxon>
        <taxon>Hexapoda</taxon>
        <taxon>Insecta</taxon>
        <taxon>Pterygota</taxon>
        <taxon>Neoptera</taxon>
        <taxon>Endopterygota</taxon>
        <taxon>Diptera</taxon>
        <taxon>Nematocera</taxon>
        <taxon>Sciaroidea</taxon>
        <taxon>Sciaridae</taxon>
        <taxon>Pseudolycoriella</taxon>
    </lineage>
</organism>
<dbReference type="SUPFAM" id="SSF52129">
    <property type="entry name" value="Caspase-like"/>
    <property type="match status" value="1"/>
</dbReference>
<evidence type="ECO:0000256" key="1">
    <source>
        <dbReference type="RuleBase" id="RU003971"/>
    </source>
</evidence>
<dbReference type="InterPro" id="IPR001309">
    <property type="entry name" value="Pept_C14_p20"/>
</dbReference>
<gene>
    <name evidence="4" type="primary">CASP7</name>
    <name evidence="4" type="ORF">Bhyg_09038</name>
</gene>
<dbReference type="InterPro" id="IPR052039">
    <property type="entry name" value="Caspase-related_regulators"/>
</dbReference>
<feature type="domain" description="Caspase family p20" evidence="3">
    <location>
        <begin position="1"/>
        <end position="52"/>
    </location>
</feature>
<dbReference type="Pfam" id="PF00656">
    <property type="entry name" value="Peptidase_C14"/>
    <property type="match status" value="1"/>
</dbReference>
<evidence type="ECO:0000313" key="4">
    <source>
        <dbReference type="EMBL" id="KAJ6644072.1"/>
    </source>
</evidence>
<dbReference type="EMBL" id="WJQU01000002">
    <property type="protein sequence ID" value="KAJ6644072.1"/>
    <property type="molecule type" value="Genomic_DNA"/>
</dbReference>
<dbReference type="InterPro" id="IPR002138">
    <property type="entry name" value="Pept_C14_p10"/>
</dbReference>
<name>A0A9Q0N6F9_9DIPT</name>
<dbReference type="Proteomes" id="UP001151699">
    <property type="component" value="Chromosome B"/>
</dbReference>
<dbReference type="InterPro" id="IPR029030">
    <property type="entry name" value="Caspase-like_dom_sf"/>
</dbReference>
<dbReference type="InterPro" id="IPR011600">
    <property type="entry name" value="Pept_C14_caspase"/>
</dbReference>